<evidence type="ECO:0000313" key="2">
    <source>
        <dbReference type="EMBL" id="AOY39633.1"/>
    </source>
</evidence>
<name>A0A343A505_9CUCU</name>
<keyword evidence="1" id="KW-0812">Transmembrane</keyword>
<feature type="transmembrane region" description="Helical" evidence="1">
    <location>
        <begin position="12"/>
        <end position="34"/>
    </location>
</feature>
<protein>
    <submittedName>
        <fullName evidence="2">ATP synthase F0 subunit 8</fullName>
    </submittedName>
</protein>
<keyword evidence="1" id="KW-0472">Membrane</keyword>
<reference evidence="2" key="1">
    <citation type="submission" date="2016-04" db="EMBL/GenBank/DDBJ databases">
        <title>Mitochondria of Scolytid beetles.</title>
        <authorList>
            <person name="Miller K."/>
            <person name="Linard B."/>
            <person name="Vogler A.P."/>
        </authorList>
    </citation>
    <scope>NUCLEOTIDE SEQUENCE</scope>
</reference>
<keyword evidence="1" id="KW-1133">Transmembrane helix</keyword>
<accession>A0A343A505</accession>
<organism evidence="2">
    <name type="scientific">Scolytinae sp. BMNH 1039996</name>
    <dbReference type="NCBI Taxonomy" id="1903774"/>
    <lineage>
        <taxon>Eukaryota</taxon>
        <taxon>Metazoa</taxon>
        <taxon>Ecdysozoa</taxon>
        <taxon>Arthropoda</taxon>
        <taxon>Hexapoda</taxon>
        <taxon>Insecta</taxon>
        <taxon>Pterygota</taxon>
        <taxon>Neoptera</taxon>
        <taxon>Endopterygota</taxon>
        <taxon>Coleoptera</taxon>
        <taxon>Polyphaga</taxon>
        <taxon>Cucujiformia</taxon>
        <taxon>Curculionidae</taxon>
        <taxon>Scolytinae</taxon>
    </lineage>
</organism>
<dbReference type="AlphaFoldDB" id="A0A343A505"/>
<dbReference type="EMBL" id="KX035173">
    <property type="protein sequence ID" value="AOY39633.1"/>
    <property type="molecule type" value="Genomic_DNA"/>
</dbReference>
<keyword evidence="2" id="KW-0496">Mitochondrion</keyword>
<evidence type="ECO:0000256" key="1">
    <source>
        <dbReference type="SAM" id="Phobius"/>
    </source>
</evidence>
<proteinExistence type="predicted"/>
<gene>
    <name evidence="2" type="primary">atp8</name>
</gene>
<geneLocation type="mitochondrion" evidence="2"/>
<sequence>MPQMAPLKWSSLYFYMTILFIMTIILSYFLHMYLPSKYTLKSYQKFMFWKW</sequence>